<accession>A0A8S5MYP8</accession>
<protein>
    <submittedName>
        <fullName evidence="1">Uncharacterized protein</fullName>
    </submittedName>
</protein>
<dbReference type="EMBL" id="BK015022">
    <property type="protein sequence ID" value="DAD87533.1"/>
    <property type="molecule type" value="Genomic_DNA"/>
</dbReference>
<sequence>MNKIKTKLKFVKSDRTGSWVGFVSINTKNGYVKGVREDAKEPKKVCVVTHELAAIIEPNVLYDVELIPMKNENAGFIVVKADPHAFEAKISSTIVKNAVYLVEIKFGNKTIIFDPLDGRKDSVRTIDGVIEVLQYRKDIKDLLQVIDDFRHAANNVMAAYESDGHYGKYRTKTKA</sequence>
<reference evidence="1" key="1">
    <citation type="journal article" date="2021" name="Proc. Natl. Acad. Sci. U.S.A.">
        <title>A Catalog of Tens of Thousands of Viruses from Human Metagenomes Reveals Hidden Associations with Chronic Diseases.</title>
        <authorList>
            <person name="Tisza M.J."/>
            <person name="Buck C.B."/>
        </authorList>
    </citation>
    <scope>NUCLEOTIDE SEQUENCE</scope>
    <source>
        <strain evidence="1">CtAUQ2</strain>
    </source>
</reference>
<name>A0A8S5MYP8_9CAUD</name>
<proteinExistence type="predicted"/>
<evidence type="ECO:0000313" key="1">
    <source>
        <dbReference type="EMBL" id="DAD87533.1"/>
    </source>
</evidence>
<organism evidence="1">
    <name type="scientific">Siphoviridae sp. ctAUQ2</name>
    <dbReference type="NCBI Taxonomy" id="2826182"/>
    <lineage>
        <taxon>Viruses</taxon>
        <taxon>Duplodnaviria</taxon>
        <taxon>Heunggongvirae</taxon>
        <taxon>Uroviricota</taxon>
        <taxon>Caudoviricetes</taxon>
    </lineage>
</organism>